<dbReference type="Pfam" id="PF00849">
    <property type="entry name" value="PseudoU_synth_2"/>
    <property type="match status" value="1"/>
</dbReference>
<dbReference type="HOGENOM" id="CLU_016902_8_0_11"/>
<dbReference type="STRING" id="633147.Olsu_1377"/>
<dbReference type="InterPro" id="IPR050188">
    <property type="entry name" value="RluA_PseudoU_synthase"/>
</dbReference>
<evidence type="ECO:0000256" key="3">
    <source>
        <dbReference type="ARBA" id="ARBA00033164"/>
    </source>
</evidence>
<dbReference type="GO" id="GO:0009982">
    <property type="term" value="F:pseudouridine synthase activity"/>
    <property type="evidence" value="ECO:0007669"/>
    <property type="project" value="InterPro"/>
</dbReference>
<dbReference type="Gene3D" id="3.30.2350.10">
    <property type="entry name" value="Pseudouridine synthase"/>
    <property type="match status" value="1"/>
</dbReference>
<feature type="domain" description="Pseudouridine synthase RsuA/RluA-like" evidence="5">
    <location>
        <begin position="100"/>
        <end position="273"/>
    </location>
</feature>
<proteinExistence type="predicted"/>
<dbReference type="GO" id="GO:0000455">
    <property type="term" value="P:enzyme-directed rRNA pseudouridine synthesis"/>
    <property type="evidence" value="ECO:0007669"/>
    <property type="project" value="TreeGrafter"/>
</dbReference>
<dbReference type="AlphaFoldDB" id="E1QWH9"/>
<dbReference type="OrthoDB" id="9807829at2"/>
<evidence type="ECO:0000256" key="1">
    <source>
        <dbReference type="ARBA" id="ARBA00000073"/>
    </source>
</evidence>
<dbReference type="KEGG" id="ols:Olsu_1377"/>
<dbReference type="GO" id="GO:0003723">
    <property type="term" value="F:RNA binding"/>
    <property type="evidence" value="ECO:0007669"/>
    <property type="project" value="InterPro"/>
</dbReference>
<dbReference type="Proteomes" id="UP000000333">
    <property type="component" value="Chromosome"/>
</dbReference>
<gene>
    <name evidence="6" type="ordered locus">Olsu_1377</name>
</gene>
<dbReference type="InterPro" id="IPR006224">
    <property type="entry name" value="PsdUridine_synth_RluA-like_CS"/>
</dbReference>
<evidence type="ECO:0000259" key="5">
    <source>
        <dbReference type="Pfam" id="PF00849"/>
    </source>
</evidence>
<evidence type="ECO:0000256" key="2">
    <source>
        <dbReference type="ARBA" id="ARBA00031870"/>
    </source>
</evidence>
<feature type="compositionally biased region" description="Basic and acidic residues" evidence="4">
    <location>
        <begin position="128"/>
        <end position="140"/>
    </location>
</feature>
<keyword evidence="7" id="KW-1185">Reference proteome</keyword>
<name>E1QWH9_OLSUV</name>
<dbReference type="PANTHER" id="PTHR21600:SF86">
    <property type="entry name" value="PSEUDOURIDINE SYNTHASE RSUA_RLUA-LIKE DOMAIN-CONTAINING PROTEIN"/>
    <property type="match status" value="1"/>
</dbReference>
<dbReference type="InterPro" id="IPR006145">
    <property type="entry name" value="PsdUridine_synth_RsuA/RluA"/>
</dbReference>
<dbReference type="CDD" id="cd02869">
    <property type="entry name" value="PseudoU_synth_RluA_like"/>
    <property type="match status" value="1"/>
</dbReference>
<dbReference type="RefSeq" id="WP_013252234.1">
    <property type="nucleotide sequence ID" value="NC_014363.1"/>
</dbReference>
<feature type="region of interest" description="Disordered" evidence="4">
    <location>
        <begin position="128"/>
        <end position="155"/>
    </location>
</feature>
<dbReference type="PROSITE" id="PS01129">
    <property type="entry name" value="PSI_RLU"/>
    <property type="match status" value="1"/>
</dbReference>
<accession>E1QWH9</accession>
<evidence type="ECO:0000313" key="7">
    <source>
        <dbReference type="Proteomes" id="UP000000333"/>
    </source>
</evidence>
<dbReference type="GO" id="GO:0140098">
    <property type="term" value="F:catalytic activity, acting on RNA"/>
    <property type="evidence" value="ECO:0007669"/>
    <property type="project" value="UniProtKB-ARBA"/>
</dbReference>
<dbReference type="eggNOG" id="COG0564">
    <property type="taxonomic scope" value="Bacteria"/>
</dbReference>
<dbReference type="GeneID" id="78512780"/>
<dbReference type="PANTHER" id="PTHR21600">
    <property type="entry name" value="MITOCHONDRIAL RNA PSEUDOURIDINE SYNTHASE"/>
    <property type="match status" value="1"/>
</dbReference>
<evidence type="ECO:0000256" key="4">
    <source>
        <dbReference type="SAM" id="MobiDB-lite"/>
    </source>
</evidence>
<dbReference type="SUPFAM" id="SSF55120">
    <property type="entry name" value="Pseudouridine synthase"/>
    <property type="match status" value="1"/>
</dbReference>
<sequence>MAEKVADKSFRLRCCDRAHMELEVARPVSALELLRELTCSRQMSARVLARGRLSLDGAGLAPASRLAPGDVVGLAFAHTHVPGPASEAEPVVVWRDRFALAVDKPAGILVHADGGVGETLTARVQGLLDREGRPDHEGRPDGQGPPGRMPDGGRDSVARLVPQALQRLDVETSGLVLFSLAEETQPAFDALMAGRVTEKRYLAVVRGPWPSGTMLIDRPIGRDRHDARRMRVSAGGKSSRTWARPLATRGDHTLLLVRIGTGRRHQIRVHLASTGHPIVGDRLYGALPAGCGGRAGRGGHGSRATGGLMLHAIEERLVHPVTGEELVLRTAWPKRFDAFFSAADASGWSILEQGE</sequence>
<dbReference type="EMBL" id="CP002106">
    <property type="protein sequence ID" value="ADK68482.1"/>
    <property type="molecule type" value="Genomic_DNA"/>
</dbReference>
<dbReference type="InterPro" id="IPR020103">
    <property type="entry name" value="PsdUridine_synth_cat_dom_sf"/>
</dbReference>
<reference evidence="6 7" key="1">
    <citation type="journal article" date="2010" name="Stand. Genomic Sci.">
        <title>Complete genome sequence of Olsenella uli type strain (VPI D76D-27C).</title>
        <authorList>
            <person name="Goker M."/>
            <person name="Held B."/>
            <person name="Lucas S."/>
            <person name="Nolan M."/>
            <person name="Yasawong M."/>
            <person name="Glavina Del Rio T."/>
            <person name="Tice H."/>
            <person name="Cheng J.F."/>
            <person name="Bruce D."/>
            <person name="Detter J.C."/>
            <person name="Tapia R."/>
            <person name="Han C."/>
            <person name="Goodwin L."/>
            <person name="Pitluck S."/>
            <person name="Liolios K."/>
            <person name="Ivanova N."/>
            <person name="Mavromatis K."/>
            <person name="Mikhailova N."/>
            <person name="Pati A."/>
            <person name="Chen A."/>
            <person name="Palaniappan K."/>
            <person name="Land M."/>
            <person name="Hauser L."/>
            <person name="Chang Y.J."/>
            <person name="Jeffries C.D."/>
            <person name="Rohde M."/>
            <person name="Sikorski J."/>
            <person name="Pukall R."/>
            <person name="Woyke T."/>
            <person name="Bristow J."/>
            <person name="Eisen J.A."/>
            <person name="Markowitz V."/>
            <person name="Hugenholtz P."/>
            <person name="Kyrpides N.C."/>
            <person name="Klenk H.P."/>
            <person name="Lapidus A."/>
        </authorList>
    </citation>
    <scope>NUCLEOTIDE SEQUENCE [LARGE SCALE GENOMIC DNA]</scope>
    <source>
        <strain evidence="7">ATCC 49627 / DSM 7084 / CIP 109912 / JCM 12494 / NCIMB 702895 / VPI D76D-27C</strain>
    </source>
</reference>
<comment type="catalytic activity">
    <reaction evidence="1">
        <text>a uridine in RNA = a pseudouridine in RNA</text>
        <dbReference type="Rhea" id="RHEA:48348"/>
        <dbReference type="Rhea" id="RHEA-COMP:12068"/>
        <dbReference type="Rhea" id="RHEA-COMP:12069"/>
        <dbReference type="ChEBI" id="CHEBI:65314"/>
        <dbReference type="ChEBI" id="CHEBI:65315"/>
    </reaction>
</comment>
<protein>
    <recommendedName>
        <fullName evidence="2">RNA pseudouridylate synthase</fullName>
    </recommendedName>
    <alternativeName>
        <fullName evidence="3">RNA-uridine isomerase</fullName>
    </alternativeName>
</protein>
<evidence type="ECO:0000313" key="6">
    <source>
        <dbReference type="EMBL" id="ADK68482.1"/>
    </source>
</evidence>
<organism evidence="6 7">
    <name type="scientific">Olsenella uli (strain ATCC 49627 / DSM 7084 / CCUG 31166 / CIP 109912 / JCM 12494 / LMG 11480 / NCIMB 702895 / VPI D76D-27C)</name>
    <name type="common">Lactobacillus uli</name>
    <dbReference type="NCBI Taxonomy" id="633147"/>
    <lineage>
        <taxon>Bacteria</taxon>
        <taxon>Bacillati</taxon>
        <taxon>Actinomycetota</taxon>
        <taxon>Coriobacteriia</taxon>
        <taxon>Coriobacteriales</taxon>
        <taxon>Atopobiaceae</taxon>
        <taxon>Olsenella</taxon>
    </lineage>
</organism>